<evidence type="ECO:0000256" key="5">
    <source>
        <dbReference type="ARBA" id="ARBA00023136"/>
    </source>
</evidence>
<dbReference type="InterPro" id="IPR004680">
    <property type="entry name" value="Cit_transptr-like_dom"/>
</dbReference>
<evidence type="ECO:0000256" key="4">
    <source>
        <dbReference type="ARBA" id="ARBA00022989"/>
    </source>
</evidence>
<dbReference type="Proteomes" id="UP000824225">
    <property type="component" value="Unassembled WGS sequence"/>
</dbReference>
<evidence type="ECO:0000256" key="6">
    <source>
        <dbReference type="SAM" id="Phobius"/>
    </source>
</evidence>
<gene>
    <name evidence="8" type="ORF">H9962_03425</name>
</gene>
<feature type="transmembrane region" description="Helical" evidence="6">
    <location>
        <begin position="85"/>
        <end position="109"/>
    </location>
</feature>
<keyword evidence="5 6" id="KW-0472">Membrane</keyword>
<dbReference type="GO" id="GO:0005886">
    <property type="term" value="C:plasma membrane"/>
    <property type="evidence" value="ECO:0007669"/>
    <property type="project" value="TreeGrafter"/>
</dbReference>
<keyword evidence="3 6" id="KW-0812">Transmembrane</keyword>
<dbReference type="GO" id="GO:0022857">
    <property type="term" value="F:transmembrane transporter activity"/>
    <property type="evidence" value="ECO:0007669"/>
    <property type="project" value="TreeGrafter"/>
</dbReference>
<evidence type="ECO:0000259" key="7">
    <source>
        <dbReference type="Pfam" id="PF03600"/>
    </source>
</evidence>
<feature type="transmembrane region" description="Helical" evidence="6">
    <location>
        <begin position="452"/>
        <end position="475"/>
    </location>
</feature>
<feature type="domain" description="Citrate transporter-like" evidence="7">
    <location>
        <begin position="53"/>
        <end position="422"/>
    </location>
</feature>
<dbReference type="PANTHER" id="PTHR10283">
    <property type="entry name" value="SOLUTE CARRIER FAMILY 13 MEMBER"/>
    <property type="match status" value="1"/>
</dbReference>
<feature type="transmembrane region" description="Helical" evidence="6">
    <location>
        <begin position="329"/>
        <end position="351"/>
    </location>
</feature>
<protein>
    <submittedName>
        <fullName evidence="8">Anion permease</fullName>
    </submittedName>
</protein>
<reference evidence="8" key="2">
    <citation type="submission" date="2021-04" db="EMBL/GenBank/DDBJ databases">
        <authorList>
            <person name="Gilroy R."/>
        </authorList>
    </citation>
    <scope>NUCLEOTIDE SEQUENCE</scope>
    <source>
        <strain evidence="8">CHK186-16707</strain>
    </source>
</reference>
<comment type="subcellular location">
    <subcellularLocation>
        <location evidence="1">Membrane</location>
        <topology evidence="1">Multi-pass membrane protein</topology>
    </subcellularLocation>
</comment>
<evidence type="ECO:0000256" key="3">
    <source>
        <dbReference type="ARBA" id="ARBA00022692"/>
    </source>
</evidence>
<proteinExistence type="predicted"/>
<feature type="transmembrane region" description="Helical" evidence="6">
    <location>
        <begin position="129"/>
        <end position="154"/>
    </location>
</feature>
<keyword evidence="4 6" id="KW-1133">Transmembrane helix</keyword>
<dbReference type="AlphaFoldDB" id="A0A9D2HBJ3"/>
<accession>A0A9D2HBJ3</accession>
<feature type="transmembrane region" description="Helical" evidence="6">
    <location>
        <begin position="174"/>
        <end position="195"/>
    </location>
</feature>
<feature type="transmembrane region" description="Helical" evidence="6">
    <location>
        <begin position="267"/>
        <end position="286"/>
    </location>
</feature>
<feature type="transmembrane region" description="Helical" evidence="6">
    <location>
        <begin position="371"/>
        <end position="404"/>
    </location>
</feature>
<reference evidence="8" key="1">
    <citation type="journal article" date="2021" name="PeerJ">
        <title>Extensive microbial diversity within the chicken gut microbiome revealed by metagenomics and culture.</title>
        <authorList>
            <person name="Gilroy R."/>
            <person name="Ravi A."/>
            <person name="Getino M."/>
            <person name="Pursley I."/>
            <person name="Horton D.L."/>
            <person name="Alikhan N.F."/>
            <person name="Baker D."/>
            <person name="Gharbi K."/>
            <person name="Hall N."/>
            <person name="Watson M."/>
            <person name="Adriaenssens E.M."/>
            <person name="Foster-Nyarko E."/>
            <person name="Jarju S."/>
            <person name="Secka A."/>
            <person name="Antonio M."/>
            <person name="Oren A."/>
            <person name="Chaudhuri R.R."/>
            <person name="La Ragione R."/>
            <person name="Hildebrand F."/>
            <person name="Pallen M.J."/>
        </authorList>
    </citation>
    <scope>NUCLEOTIDE SEQUENCE</scope>
    <source>
        <strain evidence="8">CHK186-16707</strain>
    </source>
</reference>
<evidence type="ECO:0000313" key="8">
    <source>
        <dbReference type="EMBL" id="HJA08227.1"/>
    </source>
</evidence>
<name>A0A9D2HBJ3_9BACT</name>
<dbReference type="Pfam" id="PF03600">
    <property type="entry name" value="CitMHS"/>
    <property type="match status" value="1"/>
</dbReference>
<organism evidence="8 9">
    <name type="scientific">Candidatus Mailhella merdigallinarum</name>
    <dbReference type="NCBI Taxonomy" id="2838658"/>
    <lineage>
        <taxon>Bacteria</taxon>
        <taxon>Pseudomonadati</taxon>
        <taxon>Thermodesulfobacteriota</taxon>
        <taxon>Desulfovibrionia</taxon>
        <taxon>Desulfovibrionales</taxon>
        <taxon>Desulfovibrionaceae</taxon>
        <taxon>Mailhella</taxon>
    </lineage>
</organism>
<evidence type="ECO:0000256" key="2">
    <source>
        <dbReference type="ARBA" id="ARBA00022448"/>
    </source>
</evidence>
<feature type="transmembrane region" description="Helical" evidence="6">
    <location>
        <begin position="42"/>
        <end position="73"/>
    </location>
</feature>
<keyword evidence="2" id="KW-0813">Transport</keyword>
<dbReference type="EMBL" id="DXAN01000006">
    <property type="protein sequence ID" value="HJA08227.1"/>
    <property type="molecule type" value="Genomic_DNA"/>
</dbReference>
<sequence length="479" mass="52206">MSAALSKNTPKSYLHLGIMLAIMFIFRLPVPPEGLTAEGMAVIGIFFAVLYGWLFLDIVWPSLLGLVALGLAINEPMTEVIGSAFGNSTVLLILLFCMVASIINAAGIAEWMARKIISLPIVRGRPYMLILMLAAAMSVLATMLTMTAAVVVGFPLIKEVCKQYGYKPGDTFPVMLFVAMFYIADVAFMMLPFKALPAVVFGVYSQLSDGHVINYTAYVGICAIQLVLAVLFMLFLFRFILRPDVSKIVNGSADMSFNESLNSYQKTILYSFCVLLVLLLLPNIAPADWAPAAFLNRLTTNGLLIAYIGFYLLLNFKEGINIKAIMSKSVAWPAIFLVISVLKITAAFSSTGVTHWLGELCKPLLQGYSEYALIFIVVVITTIATQLTNNTAVAATFAPIAYSLALANGSMDPQSILTCLTLTCTLGIATPAATAASAVLHGDTEWVRARMIFRYALPYWVFNIVMGTLITYNLCRIML</sequence>
<evidence type="ECO:0000313" key="9">
    <source>
        <dbReference type="Proteomes" id="UP000824225"/>
    </source>
</evidence>
<evidence type="ECO:0000256" key="1">
    <source>
        <dbReference type="ARBA" id="ARBA00004141"/>
    </source>
</evidence>
<feature type="transmembrane region" description="Helical" evidence="6">
    <location>
        <begin position="215"/>
        <end position="237"/>
    </location>
</feature>
<feature type="transmembrane region" description="Helical" evidence="6">
    <location>
        <begin position="12"/>
        <end position="30"/>
    </location>
</feature>
<feature type="transmembrane region" description="Helical" evidence="6">
    <location>
        <begin position="416"/>
        <end position="440"/>
    </location>
</feature>
<feature type="transmembrane region" description="Helical" evidence="6">
    <location>
        <begin position="298"/>
        <end position="317"/>
    </location>
</feature>
<comment type="caution">
    <text evidence="8">The sequence shown here is derived from an EMBL/GenBank/DDBJ whole genome shotgun (WGS) entry which is preliminary data.</text>
</comment>